<evidence type="ECO:0000256" key="1">
    <source>
        <dbReference type="ARBA" id="ARBA00023125"/>
    </source>
</evidence>
<comment type="caution">
    <text evidence="3">The sequence shown here is derived from an EMBL/GenBank/DDBJ whole genome shotgun (WGS) entry which is preliminary data.</text>
</comment>
<evidence type="ECO:0000313" key="4">
    <source>
        <dbReference type="Proteomes" id="UP000216498"/>
    </source>
</evidence>
<organism evidence="3 4">
    <name type="scientific">Virgibacillus indicus</name>
    <dbReference type="NCBI Taxonomy" id="2024554"/>
    <lineage>
        <taxon>Bacteria</taxon>
        <taxon>Bacillati</taxon>
        <taxon>Bacillota</taxon>
        <taxon>Bacilli</taxon>
        <taxon>Bacillales</taxon>
        <taxon>Bacillaceae</taxon>
        <taxon>Virgibacillus</taxon>
    </lineage>
</organism>
<sequence length="101" mass="11507">MNIRQLVKNKRLSKSVSDAGWGMFRNMLSYKCERNGGLLIKVNPEFTSQDCSNCGTRVKKSLSIRTHICKSCGTILDRDYNASLNILRRGLEQLDELQVKI</sequence>
<reference evidence="3 4" key="1">
    <citation type="submission" date="2017-08" db="EMBL/GenBank/DDBJ databases">
        <title>Virgibacillus indicus sp. nov. and Virgibacillus profoundi sp. nov, two moderately halophilic bacteria isolated from marine sediment by using the Microfluidic Streak Plate.</title>
        <authorList>
            <person name="Xu B."/>
            <person name="Hu B."/>
            <person name="Wang J."/>
            <person name="Zhu Y."/>
            <person name="Huang L."/>
            <person name="Du W."/>
            <person name="Huang Y."/>
        </authorList>
    </citation>
    <scope>NUCLEOTIDE SEQUENCE [LARGE SCALE GENOMIC DNA]</scope>
    <source>
        <strain evidence="3 4">IO3-P2-C2</strain>
    </source>
</reference>
<evidence type="ECO:0000259" key="2">
    <source>
        <dbReference type="Pfam" id="PF07282"/>
    </source>
</evidence>
<dbReference type="AlphaFoldDB" id="A0A265N6Q8"/>
<keyword evidence="4" id="KW-1185">Reference proteome</keyword>
<dbReference type="Pfam" id="PF07282">
    <property type="entry name" value="Cas12f1-like_TNB"/>
    <property type="match status" value="1"/>
</dbReference>
<proteinExistence type="predicted"/>
<dbReference type="Proteomes" id="UP000216498">
    <property type="component" value="Unassembled WGS sequence"/>
</dbReference>
<dbReference type="NCBIfam" id="TIGR01766">
    <property type="entry name" value="IS200/IS605 family accessory protein TnpB-like domain"/>
    <property type="match status" value="1"/>
</dbReference>
<protein>
    <submittedName>
        <fullName evidence="3">Transposase</fullName>
    </submittedName>
</protein>
<dbReference type="NCBIfam" id="NF040570">
    <property type="entry name" value="guided_TnpB"/>
    <property type="match status" value="1"/>
</dbReference>
<accession>A0A265N6Q8</accession>
<dbReference type="EMBL" id="NPMS01000014">
    <property type="protein sequence ID" value="OZU87164.1"/>
    <property type="molecule type" value="Genomic_DNA"/>
</dbReference>
<feature type="domain" description="Cas12f1-like TNB" evidence="2">
    <location>
        <begin position="21"/>
        <end position="86"/>
    </location>
</feature>
<dbReference type="GO" id="GO:0003677">
    <property type="term" value="F:DNA binding"/>
    <property type="evidence" value="ECO:0007669"/>
    <property type="project" value="UniProtKB-KW"/>
</dbReference>
<keyword evidence="1" id="KW-0238">DNA-binding</keyword>
<name>A0A265N6Q8_9BACI</name>
<dbReference type="InterPro" id="IPR010095">
    <property type="entry name" value="Cas12f1-like_TNB"/>
</dbReference>
<evidence type="ECO:0000313" key="3">
    <source>
        <dbReference type="EMBL" id="OZU87164.1"/>
    </source>
</evidence>
<gene>
    <name evidence="3" type="ORF">CIL03_18160</name>
</gene>